<dbReference type="GO" id="GO:0050180">
    <property type="term" value="F:phloretin hydrolase activity"/>
    <property type="evidence" value="ECO:0007669"/>
    <property type="project" value="UniProtKB-EC"/>
</dbReference>
<keyword evidence="9" id="KW-1185">Reference proteome</keyword>
<feature type="domain" description="DAPG hydrolase PhiG" evidence="6">
    <location>
        <begin position="52"/>
        <end position="271"/>
    </location>
</feature>
<dbReference type="EC" id="3.7.1.4" evidence="8"/>
<evidence type="ECO:0000256" key="3">
    <source>
        <dbReference type="ARBA" id="ARBA00022801"/>
    </source>
</evidence>
<comment type="cofactor">
    <cofactor evidence="1">
        <name>Zn(2+)</name>
        <dbReference type="ChEBI" id="CHEBI:29105"/>
    </cofactor>
</comment>
<gene>
    <name evidence="8" type="primary">phy</name>
    <name evidence="8" type="ORF">IHBHHGIJ_00965</name>
    <name evidence="7" type="ORF">KFEGEMFD_00186</name>
</gene>
<dbReference type="GO" id="GO:0046872">
    <property type="term" value="F:metal ion binding"/>
    <property type="evidence" value="ECO:0007669"/>
    <property type="project" value="UniProtKB-KW"/>
</dbReference>
<evidence type="ECO:0000313" key="9">
    <source>
        <dbReference type="Proteomes" id="UP000435877"/>
    </source>
</evidence>
<keyword evidence="3 8" id="KW-0378">Hydrolase</keyword>
<comment type="similarity">
    <text evidence="5">Belongs to the DAPG/phloretin hydrolase family.</text>
</comment>
<keyword evidence="4" id="KW-0862">Zinc</keyword>
<dbReference type="Proteomes" id="UP000439591">
    <property type="component" value="Unassembled WGS sequence"/>
</dbReference>
<evidence type="ECO:0000256" key="2">
    <source>
        <dbReference type="ARBA" id="ARBA00022723"/>
    </source>
</evidence>
<dbReference type="InterPro" id="IPR041526">
    <property type="entry name" value="DAPG_hydrolase"/>
</dbReference>
<evidence type="ECO:0000256" key="5">
    <source>
        <dbReference type="ARBA" id="ARBA00023459"/>
    </source>
</evidence>
<evidence type="ECO:0000313" key="10">
    <source>
        <dbReference type="Proteomes" id="UP000439591"/>
    </source>
</evidence>
<evidence type="ECO:0000259" key="6">
    <source>
        <dbReference type="Pfam" id="PF18089"/>
    </source>
</evidence>
<proteinExistence type="inferred from homology"/>
<evidence type="ECO:0000256" key="4">
    <source>
        <dbReference type="ARBA" id="ARBA00022833"/>
    </source>
</evidence>
<dbReference type="EMBL" id="CACSIK010000001">
    <property type="protein sequence ID" value="CAA0086106.1"/>
    <property type="molecule type" value="Genomic_DNA"/>
</dbReference>
<evidence type="ECO:0000256" key="1">
    <source>
        <dbReference type="ARBA" id="ARBA00001947"/>
    </source>
</evidence>
<dbReference type="RefSeq" id="WP_159267616.1">
    <property type="nucleotide sequence ID" value="NZ_CACSIK010000001.1"/>
</dbReference>
<protein>
    <submittedName>
        <fullName evidence="8">Phloretin hydrolase</fullName>
        <ecNumber evidence="8">3.7.1.4</ecNumber>
    </submittedName>
</protein>
<dbReference type="Proteomes" id="UP000435877">
    <property type="component" value="Unassembled WGS sequence"/>
</dbReference>
<name>A0A5S9N857_9GAMM</name>
<dbReference type="AlphaFoldDB" id="A0A5S9N857"/>
<dbReference type="EMBL" id="CACSIM010000001">
    <property type="protein sequence ID" value="CAA0079521.1"/>
    <property type="molecule type" value="Genomic_DNA"/>
</dbReference>
<reference evidence="9 10" key="1">
    <citation type="submission" date="2019-11" db="EMBL/GenBank/DDBJ databases">
        <authorList>
            <person name="Holert J."/>
        </authorList>
    </citation>
    <scope>NUCLEOTIDE SEQUENCE [LARGE SCALE GENOMIC DNA]</scope>
    <source>
        <strain evidence="7">BC3_2A</strain>
        <strain evidence="8">SB11_1A</strain>
    </source>
</reference>
<organism evidence="8 9">
    <name type="scientific">Zhongshania aliphaticivorans</name>
    <dbReference type="NCBI Taxonomy" id="1470434"/>
    <lineage>
        <taxon>Bacteria</taxon>
        <taxon>Pseudomonadati</taxon>
        <taxon>Pseudomonadota</taxon>
        <taxon>Gammaproteobacteria</taxon>
        <taxon>Cellvibrionales</taxon>
        <taxon>Spongiibacteraceae</taxon>
        <taxon>Zhongshania</taxon>
    </lineage>
</organism>
<dbReference type="OrthoDB" id="2052122at2"/>
<accession>A0A5S9N857</accession>
<sequence length="276" mass="31233">MTNETYLGMRPDDLKDKPYAKYWNPDMKGLSEHVTQGLLQSPLPNGYGFSHKESTRLLESGYLPLESGYTQLSNGEMFVATLTPMPGVSGKMIDWWFGWHGSESQRYKLWHPHAHIKTLMKNPTEDNPNLSDRERYVGNTSYVDEYIGDRVLKLAIQFKDPEMFGLDPSKFEAAGVQTVVCAHVGPAKSSINVGKLVHLIRETEDGCEMRSRFWLGKASLRDKPKSHPLNRVLGMKAVSKFAMTRDHGHDMVVHCGMEMAHLASFLPALYADYHSE</sequence>
<dbReference type="Pfam" id="PF18089">
    <property type="entry name" value="DAPG_hydrolase"/>
    <property type="match status" value="1"/>
</dbReference>
<evidence type="ECO:0000313" key="7">
    <source>
        <dbReference type="EMBL" id="CAA0079521.1"/>
    </source>
</evidence>
<keyword evidence="2" id="KW-0479">Metal-binding</keyword>
<evidence type="ECO:0000313" key="8">
    <source>
        <dbReference type="EMBL" id="CAA0086106.1"/>
    </source>
</evidence>